<feature type="transmembrane region" description="Helical" evidence="2">
    <location>
        <begin position="59"/>
        <end position="79"/>
    </location>
</feature>
<protein>
    <submittedName>
        <fullName evidence="3">Uncharacterized protein</fullName>
    </submittedName>
</protein>
<dbReference type="AlphaFoldDB" id="A0A0A0BZI5"/>
<comment type="caution">
    <text evidence="3">The sequence shown here is derived from an EMBL/GenBank/DDBJ whole genome shotgun (WGS) entry which is preliminary data.</text>
</comment>
<dbReference type="EMBL" id="AXCZ01000066">
    <property type="protein sequence ID" value="KGM13112.1"/>
    <property type="molecule type" value="Genomic_DNA"/>
</dbReference>
<keyword evidence="2" id="KW-0472">Membrane</keyword>
<evidence type="ECO:0000313" key="4">
    <source>
        <dbReference type="Proteomes" id="UP000054314"/>
    </source>
</evidence>
<evidence type="ECO:0000313" key="3">
    <source>
        <dbReference type="EMBL" id="KGM13112.1"/>
    </source>
</evidence>
<proteinExistence type="predicted"/>
<organism evidence="3 4">
    <name type="scientific">Cellulomonas bogoriensis 69B4 = DSM 16987</name>
    <dbReference type="NCBI Taxonomy" id="1386082"/>
    <lineage>
        <taxon>Bacteria</taxon>
        <taxon>Bacillati</taxon>
        <taxon>Actinomycetota</taxon>
        <taxon>Actinomycetes</taxon>
        <taxon>Micrococcales</taxon>
        <taxon>Cellulomonadaceae</taxon>
        <taxon>Cellulomonas</taxon>
    </lineage>
</organism>
<reference evidence="3 4" key="1">
    <citation type="submission" date="2013-08" db="EMBL/GenBank/DDBJ databases">
        <title>Genome sequencing of Cellulomonas bogoriensis 69B4.</title>
        <authorList>
            <person name="Chen F."/>
            <person name="Li Y."/>
            <person name="Wang G."/>
        </authorList>
    </citation>
    <scope>NUCLEOTIDE SEQUENCE [LARGE SCALE GENOMIC DNA]</scope>
    <source>
        <strain evidence="3 4">69B4</strain>
    </source>
</reference>
<dbReference type="Proteomes" id="UP000054314">
    <property type="component" value="Unassembled WGS sequence"/>
</dbReference>
<keyword evidence="2" id="KW-1133">Transmembrane helix</keyword>
<keyword evidence="4" id="KW-1185">Reference proteome</keyword>
<accession>A0A0A0BZI5</accession>
<sequence length="84" mass="8367">MGSTEYDAPDSTDDTGADSAPPRRPVRIATIVWGLVVVVVGAGLLAAAVGVVFDVELAAIAVLALAGAGLLVGAVINGARRRRG</sequence>
<feature type="compositionally biased region" description="Acidic residues" evidence="1">
    <location>
        <begin position="7"/>
        <end position="16"/>
    </location>
</feature>
<keyword evidence="2" id="KW-0812">Transmembrane</keyword>
<feature type="transmembrane region" description="Helical" evidence="2">
    <location>
        <begin position="31"/>
        <end position="53"/>
    </location>
</feature>
<gene>
    <name evidence="3" type="ORF">N869_16180</name>
</gene>
<feature type="region of interest" description="Disordered" evidence="1">
    <location>
        <begin position="1"/>
        <end position="22"/>
    </location>
</feature>
<evidence type="ECO:0000256" key="1">
    <source>
        <dbReference type="SAM" id="MobiDB-lite"/>
    </source>
</evidence>
<evidence type="ECO:0000256" key="2">
    <source>
        <dbReference type="SAM" id="Phobius"/>
    </source>
</evidence>
<name>A0A0A0BZI5_9CELL</name>